<dbReference type="PANTHER" id="PTHR46496:SF1">
    <property type="entry name" value="ZEAXANTHIN EPOXIDASE, CHLOROPLASTIC"/>
    <property type="match status" value="1"/>
</dbReference>
<keyword evidence="2" id="KW-0285">Flavoprotein</keyword>
<dbReference type="RefSeq" id="WP_095311289.1">
    <property type="nucleotide sequence ID" value="NZ_BORC01000003.1"/>
</dbReference>
<dbReference type="PRINTS" id="PR00420">
    <property type="entry name" value="RNGMNOXGNASE"/>
</dbReference>
<evidence type="ECO:0000313" key="7">
    <source>
        <dbReference type="Proteomes" id="UP000682111"/>
    </source>
</evidence>
<dbReference type="Gene3D" id="3.50.50.60">
    <property type="entry name" value="FAD/NAD(P)-binding domain"/>
    <property type="match status" value="1"/>
</dbReference>
<evidence type="ECO:0000256" key="1">
    <source>
        <dbReference type="ARBA" id="ARBA00001974"/>
    </source>
</evidence>
<dbReference type="OrthoDB" id="9766816at2"/>
<protein>
    <recommendedName>
        <fullName evidence="5">FAD-binding domain-containing protein</fullName>
    </recommendedName>
</protein>
<dbReference type="GO" id="GO:0016491">
    <property type="term" value="F:oxidoreductase activity"/>
    <property type="evidence" value="ECO:0007669"/>
    <property type="project" value="UniProtKB-KW"/>
</dbReference>
<organism evidence="6 7">
    <name type="scientific">Robertmurraya siralis</name>
    <dbReference type="NCBI Taxonomy" id="77777"/>
    <lineage>
        <taxon>Bacteria</taxon>
        <taxon>Bacillati</taxon>
        <taxon>Bacillota</taxon>
        <taxon>Bacilli</taxon>
        <taxon>Bacillales</taxon>
        <taxon>Bacillaceae</taxon>
        <taxon>Robertmurraya</taxon>
    </lineage>
</organism>
<evidence type="ECO:0000313" key="6">
    <source>
        <dbReference type="EMBL" id="GIN62042.1"/>
    </source>
</evidence>
<name>A0A919WHX6_9BACI</name>
<dbReference type="EMBL" id="BORC01000003">
    <property type="protein sequence ID" value="GIN62042.1"/>
    <property type="molecule type" value="Genomic_DNA"/>
</dbReference>
<reference evidence="6" key="1">
    <citation type="submission" date="2021-03" db="EMBL/GenBank/DDBJ databases">
        <title>Antimicrobial resistance genes in bacteria isolated from Japanese honey, and their potential for conferring macrolide and lincosamide resistance in the American foulbrood pathogen Paenibacillus larvae.</title>
        <authorList>
            <person name="Okamoto M."/>
            <person name="Kumagai M."/>
            <person name="Kanamori H."/>
            <person name="Takamatsu D."/>
        </authorList>
    </citation>
    <scope>NUCLEOTIDE SEQUENCE</scope>
    <source>
        <strain evidence="6">J27TS8</strain>
    </source>
</reference>
<dbReference type="AlphaFoldDB" id="A0A919WHX6"/>
<evidence type="ECO:0000256" key="4">
    <source>
        <dbReference type="ARBA" id="ARBA00023002"/>
    </source>
</evidence>
<keyword evidence="3" id="KW-0274">FAD</keyword>
<comment type="cofactor">
    <cofactor evidence="1">
        <name>FAD</name>
        <dbReference type="ChEBI" id="CHEBI:57692"/>
    </cofactor>
</comment>
<evidence type="ECO:0000256" key="3">
    <source>
        <dbReference type="ARBA" id="ARBA00022827"/>
    </source>
</evidence>
<gene>
    <name evidence="6" type="ORF">J27TS8_20350</name>
</gene>
<dbReference type="InterPro" id="IPR002938">
    <property type="entry name" value="FAD-bd"/>
</dbReference>
<keyword evidence="7" id="KW-1185">Reference proteome</keyword>
<dbReference type="GO" id="GO:0071949">
    <property type="term" value="F:FAD binding"/>
    <property type="evidence" value="ECO:0007669"/>
    <property type="project" value="InterPro"/>
</dbReference>
<dbReference type="Pfam" id="PF01494">
    <property type="entry name" value="FAD_binding_3"/>
    <property type="match status" value="1"/>
</dbReference>
<dbReference type="SUPFAM" id="SSF51905">
    <property type="entry name" value="FAD/NAD(P)-binding domain"/>
    <property type="match status" value="1"/>
</dbReference>
<sequence>MKNLISIIGGGISGLSTAIALKNKGFHVKIYEKNADFSSPETGVLLGANALHALNELGIMADIKKHGFSTDSWTILSDTGKELTEIYQLSKDYPTYTFIHRQDLIQILSQKIQHDMIYFNEKLSDFMYTPDGIDLYFENGKQVATEYLIASDGINSNIRKQIQPMKKLRYAGYTCWRGIFHNCPDYIKRRFSETWGPKGRFGIMPLSGNRLYWYALKNCPPHDPELSSWTTKELLYNFLYYHDPIPQLIDKTLDCHVVQHDIYDLDPLHQFTYDRIILTGDAAHAITPNLGQGACQAIEDAYFLSKSLESENELHLAFKKFEELRIERTRKITQDSRIFGKVAQIDIPFLCSIRNKMLSITPAAIHEHKLRNVFSLEENRG</sequence>
<dbReference type="InterPro" id="IPR036188">
    <property type="entry name" value="FAD/NAD-bd_sf"/>
</dbReference>
<dbReference type="Proteomes" id="UP000682111">
    <property type="component" value="Unassembled WGS sequence"/>
</dbReference>
<accession>A0A919WHX6</accession>
<feature type="domain" description="FAD-binding" evidence="5">
    <location>
        <begin position="6"/>
        <end position="308"/>
    </location>
</feature>
<dbReference type="NCBIfam" id="NF005243">
    <property type="entry name" value="PRK06753.1"/>
    <property type="match status" value="1"/>
</dbReference>
<proteinExistence type="predicted"/>
<comment type="caution">
    <text evidence="6">The sequence shown here is derived from an EMBL/GenBank/DDBJ whole genome shotgun (WGS) entry which is preliminary data.</text>
</comment>
<dbReference type="PANTHER" id="PTHR46496">
    <property type="match status" value="1"/>
</dbReference>
<evidence type="ECO:0000256" key="2">
    <source>
        <dbReference type="ARBA" id="ARBA00022630"/>
    </source>
</evidence>
<evidence type="ECO:0000259" key="5">
    <source>
        <dbReference type="Pfam" id="PF01494"/>
    </source>
</evidence>
<keyword evidence="4" id="KW-0560">Oxidoreductase</keyword>